<sequence>MRPADDPELAPILARWRLEEDGPVLRTPSSVIAPVRRDGVRLVLKVPSVEEERRGGRLMAAWAGRGAAPVREADPDGTLLMARADDPGILVREASASGPDGSGAGADARDDRATRILARAAVRLHGVPVDARTIADAVPLDVWFRALLAPVRPLPRSLDRGAGIARELLAGSGSHPPAVLHGDVHHGNVLRFPGEGADTGDGADSADGDAGSWRAIDPKALLGDPGFDTANILCNPTPEIALRPGRLARRARVVAEETERDLDAVLAWTEAWCALSAAWDAASPAQAARVEALGLIGAAARSARRGHGRAADGTVAGVPPSA</sequence>
<dbReference type="Gene3D" id="3.90.1200.10">
    <property type="match status" value="1"/>
</dbReference>
<evidence type="ECO:0000313" key="2">
    <source>
        <dbReference type="Proteomes" id="UP000195106"/>
    </source>
</evidence>
<dbReference type="SUPFAM" id="SSF56112">
    <property type="entry name" value="Protein kinase-like (PK-like)"/>
    <property type="match status" value="1"/>
</dbReference>
<dbReference type="Pfam" id="PF04655">
    <property type="entry name" value="APH_6_hur"/>
    <property type="match status" value="1"/>
</dbReference>
<protein>
    <submittedName>
        <fullName evidence="1">Aminoglycoside/hydroxyurea antibiotic resistance kinase</fullName>
    </submittedName>
</protein>
<proteinExistence type="predicted"/>
<dbReference type="GO" id="GO:0019748">
    <property type="term" value="P:secondary metabolic process"/>
    <property type="evidence" value="ECO:0007669"/>
    <property type="project" value="InterPro"/>
</dbReference>
<comment type="caution">
    <text evidence="1">The sequence shown here is derived from an EMBL/GenBank/DDBJ whole genome shotgun (WGS) entry which is preliminary data.</text>
</comment>
<dbReference type="Proteomes" id="UP000195106">
    <property type="component" value="Unassembled WGS sequence"/>
</dbReference>
<dbReference type="EMBL" id="MDHJ01000001">
    <property type="protein sequence ID" value="OUE08192.1"/>
    <property type="molecule type" value="Genomic_DNA"/>
</dbReference>
<gene>
    <name evidence="1" type="ORF">CMsap09_04520</name>
</gene>
<dbReference type="GO" id="GO:0016773">
    <property type="term" value="F:phosphotransferase activity, alcohol group as acceptor"/>
    <property type="evidence" value="ECO:0007669"/>
    <property type="project" value="InterPro"/>
</dbReference>
<dbReference type="InterPro" id="IPR006748">
    <property type="entry name" value="NH2Glyco/OHUrea_AB-resist_kin"/>
</dbReference>
<dbReference type="GO" id="GO:0016301">
    <property type="term" value="F:kinase activity"/>
    <property type="evidence" value="ECO:0007669"/>
    <property type="project" value="UniProtKB-KW"/>
</dbReference>
<dbReference type="AlphaFoldDB" id="A0A251XRL5"/>
<organism evidence="1 2">
    <name type="scientific">Clavibacter michiganensis</name>
    <dbReference type="NCBI Taxonomy" id="28447"/>
    <lineage>
        <taxon>Bacteria</taxon>
        <taxon>Bacillati</taxon>
        <taxon>Actinomycetota</taxon>
        <taxon>Actinomycetes</taxon>
        <taxon>Micrococcales</taxon>
        <taxon>Microbacteriaceae</taxon>
        <taxon>Clavibacter</taxon>
    </lineage>
</organism>
<dbReference type="InterPro" id="IPR011009">
    <property type="entry name" value="Kinase-like_dom_sf"/>
</dbReference>
<reference evidence="1 2" key="1">
    <citation type="submission" date="2016-08" db="EMBL/GenBank/DDBJ databases">
        <title>Genome sequence of Clavibacter michiganensis spp. strain CASJ009.</title>
        <authorList>
            <person name="Thapa S.P."/>
            <person name="Coaker G."/>
        </authorList>
    </citation>
    <scope>NUCLEOTIDE SEQUENCE [LARGE SCALE GENOMIC DNA]</scope>
    <source>
        <strain evidence="1">CASJ009</strain>
    </source>
</reference>
<keyword evidence="1" id="KW-0808">Transferase</keyword>
<keyword evidence="1" id="KW-0418">Kinase</keyword>
<name>A0A251XRL5_9MICO</name>
<accession>A0A251XRL5</accession>
<evidence type="ECO:0000313" key="1">
    <source>
        <dbReference type="EMBL" id="OUE08192.1"/>
    </source>
</evidence>